<reference evidence="1 2" key="1">
    <citation type="submission" date="2024-07" db="EMBL/GenBank/DDBJ databases">
        <title>Section-level genome sequencing and comparative genomics of Aspergillus sections Usti and Cavernicolus.</title>
        <authorList>
            <consortium name="Lawrence Berkeley National Laboratory"/>
            <person name="Nybo J.L."/>
            <person name="Vesth T.C."/>
            <person name="Theobald S."/>
            <person name="Frisvad J.C."/>
            <person name="Larsen T.O."/>
            <person name="Kjaerboelling I."/>
            <person name="Rothschild-Mancinelli K."/>
            <person name="Lyhne E.K."/>
            <person name="Kogle M.E."/>
            <person name="Barry K."/>
            <person name="Clum A."/>
            <person name="Na H."/>
            <person name="Ledsgaard L."/>
            <person name="Lin J."/>
            <person name="Lipzen A."/>
            <person name="Kuo A."/>
            <person name="Riley R."/>
            <person name="Mondo S."/>
            <person name="Labutti K."/>
            <person name="Haridas S."/>
            <person name="Pangalinan J."/>
            <person name="Salamov A.A."/>
            <person name="Simmons B.A."/>
            <person name="Magnuson J.K."/>
            <person name="Chen J."/>
            <person name="Drula E."/>
            <person name="Henrissat B."/>
            <person name="Wiebenga A."/>
            <person name="Lubbers R.J."/>
            <person name="Gomes A.C."/>
            <person name="Makela M.R."/>
            <person name="Stajich J."/>
            <person name="Grigoriev I.V."/>
            <person name="Mortensen U.H."/>
            <person name="De Vries R.P."/>
            <person name="Baker S.E."/>
            <person name="Andersen M.R."/>
        </authorList>
    </citation>
    <scope>NUCLEOTIDE SEQUENCE [LARGE SCALE GENOMIC DNA]</scope>
    <source>
        <strain evidence="1 2">CBS 209.92</strain>
    </source>
</reference>
<evidence type="ECO:0000313" key="2">
    <source>
        <dbReference type="Proteomes" id="UP001610563"/>
    </source>
</evidence>
<sequence length="107" mass="11655">MPPIAKSSAASILGLESDMMLAVSELSPARVIMRSMIHWFVCNGYNISLLNSLECRDTKVSHCKSFSRALLTHPGHVGDTRGVGLQSSKPRAMHFAKPFSGGKYKCC</sequence>
<keyword evidence="2" id="KW-1185">Reference proteome</keyword>
<comment type="caution">
    <text evidence="1">The sequence shown here is derived from an EMBL/GenBank/DDBJ whole genome shotgun (WGS) entry which is preliminary data.</text>
</comment>
<dbReference type="EMBL" id="JBFTWV010000006">
    <property type="protein sequence ID" value="KAL2799754.1"/>
    <property type="molecule type" value="Genomic_DNA"/>
</dbReference>
<organism evidence="1 2">
    <name type="scientific">Aspergillus keveii</name>
    <dbReference type="NCBI Taxonomy" id="714993"/>
    <lineage>
        <taxon>Eukaryota</taxon>
        <taxon>Fungi</taxon>
        <taxon>Dikarya</taxon>
        <taxon>Ascomycota</taxon>
        <taxon>Pezizomycotina</taxon>
        <taxon>Eurotiomycetes</taxon>
        <taxon>Eurotiomycetidae</taxon>
        <taxon>Eurotiales</taxon>
        <taxon>Aspergillaceae</taxon>
        <taxon>Aspergillus</taxon>
        <taxon>Aspergillus subgen. Nidulantes</taxon>
    </lineage>
</organism>
<evidence type="ECO:0000313" key="1">
    <source>
        <dbReference type="EMBL" id="KAL2799754.1"/>
    </source>
</evidence>
<proteinExistence type="predicted"/>
<gene>
    <name evidence="1" type="ORF">BJX66DRAFT_292571</name>
</gene>
<protein>
    <submittedName>
        <fullName evidence="1">Uncharacterized protein</fullName>
    </submittedName>
</protein>
<name>A0ABR4GMC9_9EURO</name>
<dbReference type="Proteomes" id="UP001610563">
    <property type="component" value="Unassembled WGS sequence"/>
</dbReference>
<accession>A0ABR4GMC9</accession>